<organism evidence="2 3">
    <name type="scientific">Aspergillus mulundensis</name>
    <dbReference type="NCBI Taxonomy" id="1810919"/>
    <lineage>
        <taxon>Eukaryota</taxon>
        <taxon>Fungi</taxon>
        <taxon>Dikarya</taxon>
        <taxon>Ascomycota</taxon>
        <taxon>Pezizomycotina</taxon>
        <taxon>Eurotiomycetes</taxon>
        <taxon>Eurotiomycetidae</taxon>
        <taxon>Eurotiales</taxon>
        <taxon>Aspergillaceae</taxon>
        <taxon>Aspergillus</taxon>
        <taxon>Aspergillus subgen. Nidulantes</taxon>
    </lineage>
</organism>
<dbReference type="EMBL" id="PVWQ01000009">
    <property type="protein sequence ID" value="RDW72781.1"/>
    <property type="molecule type" value="Genomic_DNA"/>
</dbReference>
<dbReference type="Proteomes" id="UP000256690">
    <property type="component" value="Unassembled WGS sequence"/>
</dbReference>
<dbReference type="AlphaFoldDB" id="A0A3D8RFZ0"/>
<proteinExistence type="predicted"/>
<accession>A0A3D8RFZ0</accession>
<evidence type="ECO:0000256" key="1">
    <source>
        <dbReference type="SAM" id="MobiDB-lite"/>
    </source>
</evidence>
<feature type="region of interest" description="Disordered" evidence="1">
    <location>
        <begin position="1"/>
        <end position="21"/>
    </location>
</feature>
<keyword evidence="3" id="KW-1185">Reference proteome</keyword>
<dbReference type="RefSeq" id="XP_026602001.1">
    <property type="nucleotide sequence ID" value="XM_026749969.1"/>
</dbReference>
<evidence type="ECO:0000313" key="2">
    <source>
        <dbReference type="EMBL" id="RDW72781.1"/>
    </source>
</evidence>
<sequence>MHVRPETSGRRPPGSRRRSRGELALGLLQVAKLLDGGHGDPFLLNPPIGISIVPSIVKKKYCEPNFNALGFPRGSAVRHPLTILEEVKVLDQEPLRYT</sequence>
<name>A0A3D8RFZ0_9EURO</name>
<dbReference type="GeneID" id="38118323"/>
<comment type="caution">
    <text evidence="2">The sequence shown here is derived from an EMBL/GenBank/DDBJ whole genome shotgun (WGS) entry which is preliminary data.</text>
</comment>
<evidence type="ECO:0000313" key="3">
    <source>
        <dbReference type="Proteomes" id="UP000256690"/>
    </source>
</evidence>
<protein>
    <submittedName>
        <fullName evidence="2">Uncharacterized protein</fullName>
    </submittedName>
</protein>
<reference evidence="2 3" key="1">
    <citation type="journal article" date="2018" name="IMA Fungus">
        <title>IMA Genome-F 9: Draft genome sequence of Annulohypoxylon stygium, Aspergillus mulundensis, Berkeleyomyces basicola (syn. Thielaviopsis basicola), Ceratocystis smalleyi, two Cercospora beticola strains, Coleophoma cylindrospora, Fusarium fracticaudum, Phialophora cf. hyalina, and Morchella septimelata.</title>
        <authorList>
            <person name="Wingfield B.D."/>
            <person name="Bills G.F."/>
            <person name="Dong Y."/>
            <person name="Huang W."/>
            <person name="Nel W.J."/>
            <person name="Swalarsk-Parry B.S."/>
            <person name="Vaghefi N."/>
            <person name="Wilken P.M."/>
            <person name="An Z."/>
            <person name="de Beer Z.W."/>
            <person name="De Vos L."/>
            <person name="Chen L."/>
            <person name="Duong T.A."/>
            <person name="Gao Y."/>
            <person name="Hammerbacher A."/>
            <person name="Kikkert J.R."/>
            <person name="Li Y."/>
            <person name="Li H."/>
            <person name="Li K."/>
            <person name="Li Q."/>
            <person name="Liu X."/>
            <person name="Ma X."/>
            <person name="Naidoo K."/>
            <person name="Pethybridge S.J."/>
            <person name="Sun J."/>
            <person name="Steenkamp E.T."/>
            <person name="van der Nest M.A."/>
            <person name="van Wyk S."/>
            <person name="Wingfield M.J."/>
            <person name="Xiong C."/>
            <person name="Yue Q."/>
            <person name="Zhang X."/>
        </authorList>
    </citation>
    <scope>NUCLEOTIDE SEQUENCE [LARGE SCALE GENOMIC DNA]</scope>
    <source>
        <strain evidence="2 3">DSM 5745</strain>
    </source>
</reference>
<gene>
    <name evidence="2" type="ORF">DSM5745_07953</name>
</gene>